<keyword evidence="8" id="KW-1185">Reference proteome</keyword>
<dbReference type="VEuPathDB" id="VectorBase:LOC119169608"/>
<evidence type="ECO:0000256" key="2">
    <source>
        <dbReference type="ARBA" id="ARBA00022771"/>
    </source>
</evidence>
<dbReference type="InterPro" id="IPR006612">
    <property type="entry name" value="THAP_Znf"/>
</dbReference>
<sequence length="99" mass="11474">MACQSVQSRQSTESFFKFPKTPGKRNAWEINERRKDWCASDAPVLCSEHFTADSYNDDQRLLGEFGKTPRLRPDAVPTVFLHSCVLQAKHWGAFEKRQR</sequence>
<feature type="domain" description="THAP-type" evidence="6">
    <location>
        <begin position="1"/>
        <end position="80"/>
    </location>
</feature>
<evidence type="ECO:0000256" key="1">
    <source>
        <dbReference type="ARBA" id="ARBA00022723"/>
    </source>
</evidence>
<dbReference type="GO" id="GO:0008270">
    <property type="term" value="F:zinc ion binding"/>
    <property type="evidence" value="ECO:0007669"/>
    <property type="project" value="UniProtKB-KW"/>
</dbReference>
<dbReference type="Proteomes" id="UP000821866">
    <property type="component" value="Chromosome 1"/>
</dbReference>
<dbReference type="Pfam" id="PF05485">
    <property type="entry name" value="THAP"/>
    <property type="match status" value="1"/>
</dbReference>
<evidence type="ECO:0000256" key="4">
    <source>
        <dbReference type="ARBA" id="ARBA00023125"/>
    </source>
</evidence>
<dbReference type="PANTHER" id="PTHR46927">
    <property type="entry name" value="AGAP005574-PA"/>
    <property type="match status" value="1"/>
</dbReference>
<gene>
    <name evidence="7" type="ORF">HPB51_005028</name>
</gene>
<name>A0A9J6EXU2_RHIMP</name>
<accession>A0A9J6EXU2</accession>
<dbReference type="AlphaFoldDB" id="A0A9J6EXU2"/>
<reference evidence="7" key="1">
    <citation type="journal article" date="2020" name="Cell">
        <title>Large-Scale Comparative Analyses of Tick Genomes Elucidate Their Genetic Diversity and Vector Capacities.</title>
        <authorList>
            <consortium name="Tick Genome and Microbiome Consortium (TIGMIC)"/>
            <person name="Jia N."/>
            <person name="Wang J."/>
            <person name="Shi W."/>
            <person name="Du L."/>
            <person name="Sun Y."/>
            <person name="Zhan W."/>
            <person name="Jiang J.F."/>
            <person name="Wang Q."/>
            <person name="Zhang B."/>
            <person name="Ji P."/>
            <person name="Bell-Sakyi L."/>
            <person name="Cui X.M."/>
            <person name="Yuan T.T."/>
            <person name="Jiang B.G."/>
            <person name="Yang W.F."/>
            <person name="Lam T.T."/>
            <person name="Chang Q.C."/>
            <person name="Ding S.J."/>
            <person name="Wang X.J."/>
            <person name="Zhu J.G."/>
            <person name="Ruan X.D."/>
            <person name="Zhao L."/>
            <person name="Wei J.T."/>
            <person name="Ye R.Z."/>
            <person name="Que T.C."/>
            <person name="Du C.H."/>
            <person name="Zhou Y.H."/>
            <person name="Cheng J.X."/>
            <person name="Dai P.F."/>
            <person name="Guo W.B."/>
            <person name="Han X.H."/>
            <person name="Huang E.J."/>
            <person name="Li L.F."/>
            <person name="Wei W."/>
            <person name="Gao Y.C."/>
            <person name="Liu J.Z."/>
            <person name="Shao H.Z."/>
            <person name="Wang X."/>
            <person name="Wang C.C."/>
            <person name="Yang T.C."/>
            <person name="Huo Q.B."/>
            <person name="Li W."/>
            <person name="Chen H.Y."/>
            <person name="Chen S.E."/>
            <person name="Zhou L.G."/>
            <person name="Ni X.B."/>
            <person name="Tian J.H."/>
            <person name="Sheng Y."/>
            <person name="Liu T."/>
            <person name="Pan Y.S."/>
            <person name="Xia L.Y."/>
            <person name="Li J."/>
            <person name="Zhao F."/>
            <person name="Cao W.C."/>
        </authorList>
    </citation>
    <scope>NUCLEOTIDE SEQUENCE</scope>
    <source>
        <strain evidence="7">Rmic-2018</strain>
    </source>
</reference>
<dbReference type="EMBL" id="JABSTU010000001">
    <property type="protein sequence ID" value="KAH8039089.1"/>
    <property type="molecule type" value="Genomic_DNA"/>
</dbReference>
<keyword evidence="1" id="KW-0479">Metal-binding</keyword>
<dbReference type="SMART" id="SM00692">
    <property type="entry name" value="DM3"/>
    <property type="match status" value="1"/>
</dbReference>
<evidence type="ECO:0000313" key="8">
    <source>
        <dbReference type="Proteomes" id="UP000821866"/>
    </source>
</evidence>
<keyword evidence="4 5" id="KW-0238">DNA-binding</keyword>
<keyword evidence="3" id="KW-0862">Zinc</keyword>
<evidence type="ECO:0000313" key="7">
    <source>
        <dbReference type="EMBL" id="KAH8039089.1"/>
    </source>
</evidence>
<evidence type="ECO:0000256" key="3">
    <source>
        <dbReference type="ARBA" id="ARBA00022833"/>
    </source>
</evidence>
<dbReference type="InterPro" id="IPR052224">
    <property type="entry name" value="THAP_domain_protein"/>
</dbReference>
<dbReference type="SMART" id="SM00980">
    <property type="entry name" value="THAP"/>
    <property type="match status" value="1"/>
</dbReference>
<keyword evidence="2 5" id="KW-0863">Zinc-finger</keyword>
<proteinExistence type="predicted"/>
<dbReference type="GO" id="GO:0003677">
    <property type="term" value="F:DNA binding"/>
    <property type="evidence" value="ECO:0007669"/>
    <property type="project" value="UniProtKB-UniRule"/>
</dbReference>
<evidence type="ECO:0000259" key="6">
    <source>
        <dbReference type="PROSITE" id="PS50950"/>
    </source>
</evidence>
<comment type="caution">
    <text evidence="7">The sequence shown here is derived from an EMBL/GenBank/DDBJ whole genome shotgun (WGS) entry which is preliminary data.</text>
</comment>
<dbReference type="PANTHER" id="PTHR46927:SF2">
    <property type="entry name" value="THAP DOMAIN-CONTAINING PROTEIN 8"/>
    <property type="match status" value="1"/>
</dbReference>
<evidence type="ECO:0000256" key="5">
    <source>
        <dbReference type="PROSITE-ProRule" id="PRU00309"/>
    </source>
</evidence>
<protein>
    <recommendedName>
        <fullName evidence="6">THAP-type domain-containing protein</fullName>
    </recommendedName>
</protein>
<dbReference type="SUPFAM" id="SSF57716">
    <property type="entry name" value="Glucocorticoid receptor-like (DNA-binding domain)"/>
    <property type="match status" value="1"/>
</dbReference>
<dbReference type="PROSITE" id="PS50950">
    <property type="entry name" value="ZF_THAP"/>
    <property type="match status" value="1"/>
</dbReference>
<reference evidence="7" key="2">
    <citation type="submission" date="2021-09" db="EMBL/GenBank/DDBJ databases">
        <authorList>
            <person name="Jia N."/>
            <person name="Wang J."/>
            <person name="Shi W."/>
            <person name="Du L."/>
            <person name="Sun Y."/>
            <person name="Zhan W."/>
            <person name="Jiang J."/>
            <person name="Wang Q."/>
            <person name="Zhang B."/>
            <person name="Ji P."/>
            <person name="Sakyi L.B."/>
            <person name="Cui X."/>
            <person name="Yuan T."/>
            <person name="Jiang B."/>
            <person name="Yang W."/>
            <person name="Lam T.T.-Y."/>
            <person name="Chang Q."/>
            <person name="Ding S."/>
            <person name="Wang X."/>
            <person name="Zhu J."/>
            <person name="Ruan X."/>
            <person name="Zhao L."/>
            <person name="Wei J."/>
            <person name="Que T."/>
            <person name="Du C."/>
            <person name="Cheng J."/>
            <person name="Dai P."/>
            <person name="Han X."/>
            <person name="Huang E."/>
            <person name="Gao Y."/>
            <person name="Liu J."/>
            <person name="Shao H."/>
            <person name="Ye R."/>
            <person name="Li L."/>
            <person name="Wei W."/>
            <person name="Wang X."/>
            <person name="Wang C."/>
            <person name="Huo Q."/>
            <person name="Li W."/>
            <person name="Guo W."/>
            <person name="Chen H."/>
            <person name="Chen S."/>
            <person name="Zhou L."/>
            <person name="Zhou L."/>
            <person name="Ni X."/>
            <person name="Tian J."/>
            <person name="Zhou Y."/>
            <person name="Sheng Y."/>
            <person name="Liu T."/>
            <person name="Pan Y."/>
            <person name="Xia L."/>
            <person name="Li J."/>
            <person name="Zhao F."/>
            <person name="Cao W."/>
        </authorList>
    </citation>
    <scope>NUCLEOTIDE SEQUENCE</scope>
    <source>
        <strain evidence="7">Rmic-2018</strain>
        <tissue evidence="7">Larvae</tissue>
    </source>
</reference>
<organism evidence="7 8">
    <name type="scientific">Rhipicephalus microplus</name>
    <name type="common">Cattle tick</name>
    <name type="synonym">Boophilus microplus</name>
    <dbReference type="NCBI Taxonomy" id="6941"/>
    <lineage>
        <taxon>Eukaryota</taxon>
        <taxon>Metazoa</taxon>
        <taxon>Ecdysozoa</taxon>
        <taxon>Arthropoda</taxon>
        <taxon>Chelicerata</taxon>
        <taxon>Arachnida</taxon>
        <taxon>Acari</taxon>
        <taxon>Parasitiformes</taxon>
        <taxon>Ixodida</taxon>
        <taxon>Ixodoidea</taxon>
        <taxon>Ixodidae</taxon>
        <taxon>Rhipicephalinae</taxon>
        <taxon>Rhipicephalus</taxon>
        <taxon>Boophilus</taxon>
    </lineage>
</organism>